<dbReference type="GO" id="GO:0005886">
    <property type="term" value="C:plasma membrane"/>
    <property type="evidence" value="ECO:0007669"/>
    <property type="project" value="UniProtKB-SubCell"/>
</dbReference>
<protein>
    <recommendedName>
        <fullName evidence="10">Copper acquisition factor BIM1-like domain-containing protein</fullName>
    </recommendedName>
</protein>
<evidence type="ECO:0000256" key="2">
    <source>
        <dbReference type="ARBA" id="ARBA00022475"/>
    </source>
</evidence>
<feature type="signal peptide" evidence="9">
    <location>
        <begin position="1"/>
        <end position="18"/>
    </location>
</feature>
<evidence type="ECO:0000256" key="7">
    <source>
        <dbReference type="ARBA" id="ARBA00023288"/>
    </source>
</evidence>
<dbReference type="PANTHER" id="PTHR34992:SF11">
    <property type="entry name" value="COPPER ACQUISITION FACTOR BIM1-LIKE DOMAIN-CONTAINING PROTEIN"/>
    <property type="match status" value="1"/>
</dbReference>
<keyword evidence="2" id="KW-1003">Cell membrane</keyword>
<keyword evidence="4 9" id="KW-0732">Signal</keyword>
<evidence type="ECO:0000256" key="6">
    <source>
        <dbReference type="ARBA" id="ARBA00023180"/>
    </source>
</evidence>
<keyword evidence="12" id="KW-1185">Reference proteome</keyword>
<comment type="subcellular location">
    <subcellularLocation>
        <location evidence="1">Cell membrane</location>
        <topology evidence="1">Lipid-anchor</topology>
        <topology evidence="1">GPI-anchor</topology>
    </subcellularLocation>
</comment>
<dbReference type="InterPro" id="IPR046936">
    <property type="entry name" value="BIM1-like"/>
</dbReference>
<dbReference type="InterPro" id="IPR046530">
    <property type="entry name" value="BIM1-like_dom"/>
</dbReference>
<reference evidence="11 12" key="1">
    <citation type="journal article" date="2012" name="BMC Genomics">
        <title>Comparative genomics of the white-rot fungi, Phanerochaete carnosa and P. chrysosporium, to elucidate the genetic basis of the distinct wood types they colonize.</title>
        <authorList>
            <person name="Suzuki H."/>
            <person name="MacDonald J."/>
            <person name="Syed K."/>
            <person name="Salamov A."/>
            <person name="Hori C."/>
            <person name="Aerts A."/>
            <person name="Henrissat B."/>
            <person name="Wiebenga A."/>
            <person name="vanKuyk P.A."/>
            <person name="Barry K."/>
            <person name="Lindquist E."/>
            <person name="LaButti K."/>
            <person name="Lapidus A."/>
            <person name="Lucas S."/>
            <person name="Coutinho P."/>
            <person name="Gong Y."/>
            <person name="Samejima M."/>
            <person name="Mahadevan R."/>
            <person name="Abou-Zaid M."/>
            <person name="de Vries R.P."/>
            <person name="Igarashi K."/>
            <person name="Yadav J.S."/>
            <person name="Grigoriev I.V."/>
            <person name="Master E.R."/>
        </authorList>
    </citation>
    <scope>NUCLEOTIDE SEQUENCE [LARGE SCALE GENOMIC DNA]</scope>
    <source>
        <strain evidence="11 12">HHB-10118-sp</strain>
    </source>
</reference>
<sequence>MYFSFGVVLAALLGIASAHFQLQYPPPRGPFVMSSEPTFCDGYQNSVSNRTVFPLNGGSISLNSEHPLWTLGVQLSTLSNPQNFGNFTEAVPWVQVNGEGLYCFPVDLATSGLSGVQDGANVTLLFVFDGGDGELFQCADLTLSANAPAASFTCQNATGDIATTIAAPSSSPASSTGGSATSSASLSSTAPSQTPTGAASSNAVVGFTGLLSLVAILAVV</sequence>
<dbReference type="CDD" id="cd21176">
    <property type="entry name" value="LPMO_auxiliary-like"/>
    <property type="match status" value="1"/>
</dbReference>
<evidence type="ECO:0000256" key="8">
    <source>
        <dbReference type="SAM" id="MobiDB-lite"/>
    </source>
</evidence>
<feature type="domain" description="Copper acquisition factor BIM1-like" evidence="10">
    <location>
        <begin position="17"/>
        <end position="159"/>
    </location>
</feature>
<evidence type="ECO:0000259" key="10">
    <source>
        <dbReference type="Pfam" id="PF20238"/>
    </source>
</evidence>
<feature type="chain" id="PRO_5003885724" description="Copper acquisition factor BIM1-like domain-containing protein" evidence="9">
    <location>
        <begin position="19"/>
        <end position="220"/>
    </location>
</feature>
<evidence type="ECO:0000256" key="4">
    <source>
        <dbReference type="ARBA" id="ARBA00022729"/>
    </source>
</evidence>
<dbReference type="Pfam" id="PF20238">
    <property type="entry name" value="BIM1-like_dom"/>
    <property type="match status" value="1"/>
</dbReference>
<dbReference type="STRING" id="650164.K5WN83"/>
<dbReference type="RefSeq" id="XP_007390328.1">
    <property type="nucleotide sequence ID" value="XM_007390266.1"/>
</dbReference>
<dbReference type="InParanoid" id="K5WN83"/>
<keyword evidence="5" id="KW-0472">Membrane</keyword>
<evidence type="ECO:0000256" key="5">
    <source>
        <dbReference type="ARBA" id="ARBA00023136"/>
    </source>
</evidence>
<name>K5WN83_PHACS</name>
<dbReference type="AlphaFoldDB" id="K5WN83"/>
<dbReference type="Proteomes" id="UP000008370">
    <property type="component" value="Unassembled WGS sequence"/>
</dbReference>
<gene>
    <name evidence="11" type="ORF">PHACADRAFT_247102</name>
</gene>
<evidence type="ECO:0000256" key="1">
    <source>
        <dbReference type="ARBA" id="ARBA00004609"/>
    </source>
</evidence>
<evidence type="ECO:0000256" key="3">
    <source>
        <dbReference type="ARBA" id="ARBA00022622"/>
    </source>
</evidence>
<dbReference type="GeneID" id="18913984"/>
<organism evidence="11 12">
    <name type="scientific">Phanerochaete carnosa (strain HHB-10118-sp)</name>
    <name type="common">White-rot fungus</name>
    <name type="synonym">Peniophora carnosa</name>
    <dbReference type="NCBI Taxonomy" id="650164"/>
    <lineage>
        <taxon>Eukaryota</taxon>
        <taxon>Fungi</taxon>
        <taxon>Dikarya</taxon>
        <taxon>Basidiomycota</taxon>
        <taxon>Agaricomycotina</taxon>
        <taxon>Agaricomycetes</taxon>
        <taxon>Polyporales</taxon>
        <taxon>Phanerochaetaceae</taxon>
        <taxon>Phanerochaete</taxon>
    </lineage>
</organism>
<keyword evidence="6" id="KW-0325">Glycoprotein</keyword>
<evidence type="ECO:0000313" key="12">
    <source>
        <dbReference type="Proteomes" id="UP000008370"/>
    </source>
</evidence>
<dbReference type="OrthoDB" id="2146436at2759"/>
<keyword evidence="7" id="KW-0449">Lipoprotein</keyword>
<dbReference type="HOGENOM" id="CLU_070647_3_1_1"/>
<dbReference type="EMBL" id="JH930468">
    <property type="protein sequence ID" value="EKM60885.1"/>
    <property type="molecule type" value="Genomic_DNA"/>
</dbReference>
<dbReference type="GO" id="GO:0098552">
    <property type="term" value="C:side of membrane"/>
    <property type="evidence" value="ECO:0007669"/>
    <property type="project" value="UniProtKB-KW"/>
</dbReference>
<dbReference type="PANTHER" id="PTHR34992">
    <property type="entry name" value="HYPHAL ANASTAMOSIS-7 PROTEIN"/>
    <property type="match status" value="1"/>
</dbReference>
<accession>K5WN83</accession>
<proteinExistence type="predicted"/>
<evidence type="ECO:0000313" key="11">
    <source>
        <dbReference type="EMBL" id="EKM60885.1"/>
    </source>
</evidence>
<evidence type="ECO:0000256" key="9">
    <source>
        <dbReference type="SAM" id="SignalP"/>
    </source>
</evidence>
<keyword evidence="3" id="KW-0336">GPI-anchor</keyword>
<dbReference type="KEGG" id="pco:PHACADRAFT_247102"/>
<feature type="region of interest" description="Disordered" evidence="8">
    <location>
        <begin position="168"/>
        <end position="193"/>
    </location>
</feature>